<dbReference type="Gene3D" id="3.30.200.20">
    <property type="entry name" value="Phosphorylase Kinase, domain 1"/>
    <property type="match status" value="1"/>
</dbReference>
<evidence type="ECO:0000256" key="5">
    <source>
        <dbReference type="ARBA" id="ARBA00022777"/>
    </source>
</evidence>
<dbReference type="InterPro" id="IPR030616">
    <property type="entry name" value="Aur-like"/>
</dbReference>
<evidence type="ECO:0000256" key="2">
    <source>
        <dbReference type="ARBA" id="ARBA00022527"/>
    </source>
</evidence>
<dbReference type="SMART" id="SM00220">
    <property type="entry name" value="S_TKc"/>
    <property type="match status" value="1"/>
</dbReference>
<dbReference type="PROSITE" id="PS50011">
    <property type="entry name" value="PROTEIN_KINASE_DOM"/>
    <property type="match status" value="1"/>
</dbReference>
<evidence type="ECO:0000256" key="8">
    <source>
        <dbReference type="ARBA" id="ARBA00048679"/>
    </source>
</evidence>
<feature type="binding site" evidence="10">
    <location>
        <position position="264"/>
    </location>
    <ligand>
        <name>ATP</name>
        <dbReference type="ChEBI" id="CHEBI:30616"/>
    </ligand>
</feature>
<evidence type="ECO:0000256" key="11">
    <source>
        <dbReference type="PIRSR" id="PIRSR630616-3"/>
    </source>
</evidence>
<feature type="cross-link" description="Glycyl lysine isopeptide (Lys-Gly) (interchain with G-Cter in SUMO2)" evidence="11">
    <location>
        <position position="248"/>
    </location>
</feature>
<evidence type="ECO:0000256" key="13">
    <source>
        <dbReference type="SAM" id="MobiDB-lite"/>
    </source>
</evidence>
<feature type="binding site" evidence="10">
    <location>
        <begin position="250"/>
        <end position="251"/>
    </location>
    <ligand>
        <name>ATP</name>
        <dbReference type="ChEBI" id="CHEBI:30616"/>
    </ligand>
</feature>
<protein>
    <recommendedName>
        <fullName evidence="12">Aurora kinase</fullName>
        <ecNumber evidence="12">2.7.11.1</ecNumber>
    </recommendedName>
</protein>
<evidence type="ECO:0000256" key="12">
    <source>
        <dbReference type="RuleBase" id="RU367134"/>
    </source>
</evidence>
<keyword evidence="5 12" id="KW-0418">Kinase</keyword>
<name>A0A1A9W6G9_9MUSC</name>
<evidence type="ECO:0000313" key="16">
    <source>
        <dbReference type="Proteomes" id="UP000091820"/>
    </source>
</evidence>
<keyword evidence="4 10" id="KW-0547">Nucleotide-binding</keyword>
<dbReference type="VEuPathDB" id="VectorBase:GBRI007990"/>
<dbReference type="PROSITE" id="PS00108">
    <property type="entry name" value="PROTEIN_KINASE_ST"/>
    <property type="match status" value="1"/>
</dbReference>
<dbReference type="EnsemblMetazoa" id="GBRI007990-RA">
    <property type="protein sequence ID" value="GBRI007990-PA"/>
    <property type="gene ID" value="GBRI007990"/>
</dbReference>
<dbReference type="Proteomes" id="UP000091820">
    <property type="component" value="Unassembled WGS sequence"/>
</dbReference>
<dbReference type="InterPro" id="IPR000719">
    <property type="entry name" value="Prot_kinase_dom"/>
</dbReference>
<dbReference type="GO" id="GO:0005524">
    <property type="term" value="F:ATP binding"/>
    <property type="evidence" value="ECO:0007669"/>
    <property type="project" value="UniProtKB-UniRule"/>
</dbReference>
<dbReference type="AlphaFoldDB" id="A0A1A9W6G9"/>
<keyword evidence="3 12" id="KW-0808">Transferase</keyword>
<dbReference type="Gene3D" id="1.10.510.10">
    <property type="entry name" value="Transferase(Phosphotransferase) domain 1"/>
    <property type="match status" value="1"/>
</dbReference>
<dbReference type="SUPFAM" id="SSF56112">
    <property type="entry name" value="Protein kinase-like (PK-like)"/>
    <property type="match status" value="1"/>
</dbReference>
<organism evidence="15 16">
    <name type="scientific">Glossina brevipalpis</name>
    <dbReference type="NCBI Taxonomy" id="37001"/>
    <lineage>
        <taxon>Eukaryota</taxon>
        <taxon>Metazoa</taxon>
        <taxon>Ecdysozoa</taxon>
        <taxon>Arthropoda</taxon>
        <taxon>Hexapoda</taxon>
        <taxon>Insecta</taxon>
        <taxon>Pterygota</taxon>
        <taxon>Neoptera</taxon>
        <taxon>Endopterygota</taxon>
        <taxon>Diptera</taxon>
        <taxon>Brachycera</taxon>
        <taxon>Muscomorpha</taxon>
        <taxon>Hippoboscoidea</taxon>
        <taxon>Glossinidae</taxon>
        <taxon>Glossina</taxon>
    </lineage>
</organism>
<dbReference type="GO" id="GO:0032506">
    <property type="term" value="P:cytokinetic process"/>
    <property type="evidence" value="ECO:0007669"/>
    <property type="project" value="UniProtKB-ARBA"/>
</dbReference>
<comment type="catalytic activity">
    <reaction evidence="7 12">
        <text>L-threonyl-[protein] + ATP = O-phospho-L-threonyl-[protein] + ADP + H(+)</text>
        <dbReference type="Rhea" id="RHEA:46608"/>
        <dbReference type="Rhea" id="RHEA-COMP:11060"/>
        <dbReference type="Rhea" id="RHEA-COMP:11605"/>
        <dbReference type="ChEBI" id="CHEBI:15378"/>
        <dbReference type="ChEBI" id="CHEBI:30013"/>
        <dbReference type="ChEBI" id="CHEBI:30616"/>
        <dbReference type="ChEBI" id="CHEBI:61977"/>
        <dbReference type="ChEBI" id="CHEBI:456216"/>
        <dbReference type="EC" id="2.7.11.1"/>
    </reaction>
</comment>
<dbReference type="InterPro" id="IPR011009">
    <property type="entry name" value="Kinase-like_dom_sf"/>
</dbReference>
<dbReference type="Pfam" id="PF00069">
    <property type="entry name" value="Pkinase"/>
    <property type="match status" value="1"/>
</dbReference>
<dbReference type="InterPro" id="IPR008271">
    <property type="entry name" value="Ser/Thr_kinase_AS"/>
</dbReference>
<evidence type="ECO:0000313" key="15">
    <source>
        <dbReference type="EnsemblMetazoa" id="GBRI007990-PA"/>
    </source>
</evidence>
<accession>A0A1A9W6G9</accession>
<feature type="region of interest" description="Disordered" evidence="13">
    <location>
        <begin position="1"/>
        <end position="38"/>
    </location>
</feature>
<reference evidence="15" key="2">
    <citation type="submission" date="2020-05" db="UniProtKB">
        <authorList>
            <consortium name="EnsemblMetazoa"/>
        </authorList>
    </citation>
    <scope>IDENTIFICATION</scope>
    <source>
        <strain evidence="15">IAEA</strain>
    </source>
</reference>
<evidence type="ECO:0000256" key="1">
    <source>
        <dbReference type="ARBA" id="ARBA00004214"/>
    </source>
</evidence>
<sequence>MFKKLNPRDKENQKDNKGPKNTNANQGSSVQLPARNASAVRKTTYGTCAKKIASNSSNARLASTKVFDTIQIKKEPDPMNMKSKEPKNNVVEKALNTNGEAKTTSPTIEKKEKNVWSLNNFDIGRPLGRGKFGNVYLARIKDSKIVVGLKVMFKQSIIECNIEHQVRREIEIQSHLCHPNILRLYGYFHDEARIYLILEYAPKGTLYKALQEQPSKRFDERQSAIYIKSLASALQYLHQKHVIHRDIKPENLLLGHEGDLKIADFGWSVHELNSVRTTLCGTLDYLPPEMVQGKTHTKNVDIWSLGVLCYELLIGKAPFLASAYDDTYKRIISADYKLADHVSKAAAHFISKLLVVNPEQRLPIDQVMMHPWIIAHAQ</sequence>
<dbReference type="GO" id="GO:0004674">
    <property type="term" value="F:protein serine/threonine kinase activity"/>
    <property type="evidence" value="ECO:0007669"/>
    <property type="project" value="UniProtKB-KW"/>
</dbReference>
<evidence type="ECO:0000256" key="7">
    <source>
        <dbReference type="ARBA" id="ARBA00047899"/>
    </source>
</evidence>
<reference evidence="16" key="1">
    <citation type="submission" date="2014-03" db="EMBL/GenBank/DDBJ databases">
        <authorList>
            <person name="Aksoy S."/>
            <person name="Warren W."/>
            <person name="Wilson R.K."/>
        </authorList>
    </citation>
    <scope>NUCLEOTIDE SEQUENCE [LARGE SCALE GENOMIC DNA]</scope>
    <source>
        <strain evidence="16">IAEA</strain>
    </source>
</reference>
<dbReference type="GO" id="GO:0006325">
    <property type="term" value="P:chromatin organization"/>
    <property type="evidence" value="ECO:0007669"/>
    <property type="project" value="UniProtKB-ARBA"/>
</dbReference>
<evidence type="ECO:0000256" key="4">
    <source>
        <dbReference type="ARBA" id="ARBA00022741"/>
    </source>
</evidence>
<evidence type="ECO:0000256" key="3">
    <source>
        <dbReference type="ARBA" id="ARBA00022679"/>
    </source>
</evidence>
<keyword evidence="6 10" id="KW-0067">ATP-binding</keyword>
<evidence type="ECO:0000256" key="10">
    <source>
        <dbReference type="PIRSR" id="PIRSR630616-2"/>
    </source>
</evidence>
<feature type="binding site" evidence="10">
    <location>
        <begin position="199"/>
        <end position="201"/>
    </location>
    <ligand>
        <name>ATP</name>
        <dbReference type="ChEBI" id="CHEBI:30616"/>
    </ligand>
</feature>
<comment type="subcellular location">
    <subcellularLocation>
        <location evidence="1">Midbody</location>
    </subcellularLocation>
</comment>
<dbReference type="PANTHER" id="PTHR24350">
    <property type="entry name" value="SERINE/THREONINE-PROTEIN KINASE IAL-RELATED"/>
    <property type="match status" value="1"/>
</dbReference>
<dbReference type="FunFam" id="1.10.510.10:FF:000235">
    <property type="entry name" value="Serine/threonine-protein kinase ark1"/>
    <property type="match status" value="1"/>
</dbReference>
<comment type="catalytic activity">
    <reaction evidence="8 12">
        <text>L-seryl-[protein] + ATP = O-phospho-L-seryl-[protein] + ADP + H(+)</text>
        <dbReference type="Rhea" id="RHEA:17989"/>
        <dbReference type="Rhea" id="RHEA-COMP:9863"/>
        <dbReference type="Rhea" id="RHEA-COMP:11604"/>
        <dbReference type="ChEBI" id="CHEBI:15378"/>
        <dbReference type="ChEBI" id="CHEBI:29999"/>
        <dbReference type="ChEBI" id="CHEBI:30616"/>
        <dbReference type="ChEBI" id="CHEBI:83421"/>
        <dbReference type="ChEBI" id="CHEBI:456216"/>
        <dbReference type="EC" id="2.7.11.1"/>
    </reaction>
</comment>
<evidence type="ECO:0000256" key="9">
    <source>
        <dbReference type="PIRSR" id="PIRSR630616-1"/>
    </source>
</evidence>
<dbReference type="GO" id="GO:0000070">
    <property type="term" value="P:mitotic sister chromatid segregation"/>
    <property type="evidence" value="ECO:0007669"/>
    <property type="project" value="UniProtKB-ARBA"/>
</dbReference>
<feature type="binding site" evidence="10">
    <location>
        <position position="150"/>
    </location>
    <ligand>
        <name>ATP</name>
        <dbReference type="ChEBI" id="CHEBI:30616"/>
    </ligand>
</feature>
<evidence type="ECO:0000256" key="6">
    <source>
        <dbReference type="ARBA" id="ARBA00022840"/>
    </source>
</evidence>
<dbReference type="GO" id="GO:0030496">
    <property type="term" value="C:midbody"/>
    <property type="evidence" value="ECO:0007669"/>
    <property type="project" value="UniProtKB-SubCell"/>
</dbReference>
<dbReference type="STRING" id="37001.A0A1A9W6G9"/>
<keyword evidence="16" id="KW-1185">Reference proteome</keyword>
<dbReference type="CDD" id="cd14007">
    <property type="entry name" value="STKc_Aurora"/>
    <property type="match status" value="1"/>
</dbReference>
<feature type="domain" description="Protein kinase" evidence="14">
    <location>
        <begin position="121"/>
        <end position="373"/>
    </location>
</feature>
<feature type="binding site" evidence="10">
    <location>
        <position position="131"/>
    </location>
    <ligand>
        <name>ATP</name>
        <dbReference type="ChEBI" id="CHEBI:30616"/>
    </ligand>
</feature>
<keyword evidence="2 12" id="KW-0723">Serine/threonine-protein kinase</keyword>
<dbReference type="GO" id="GO:0030261">
    <property type="term" value="P:chromosome condensation"/>
    <property type="evidence" value="ECO:0007669"/>
    <property type="project" value="UniProtKB-ARBA"/>
</dbReference>
<proteinExistence type="inferred from homology"/>
<dbReference type="FunFam" id="3.30.200.20:FF:000042">
    <property type="entry name" value="Aurora kinase A"/>
    <property type="match status" value="1"/>
</dbReference>
<dbReference type="EC" id="2.7.11.1" evidence="12"/>
<feature type="active site" description="Proton acceptor" evidence="9">
    <location>
        <position position="246"/>
    </location>
</feature>
<comment type="similarity">
    <text evidence="12">Belongs to the protein kinase superfamily. Ser/Thr protein kinase family. Aurora subfamily.</text>
</comment>
<evidence type="ECO:0000259" key="14">
    <source>
        <dbReference type="PROSITE" id="PS50011"/>
    </source>
</evidence>
<feature type="compositionally biased region" description="Polar residues" evidence="13">
    <location>
        <begin position="19"/>
        <end position="31"/>
    </location>
</feature>
<feature type="compositionally biased region" description="Basic and acidic residues" evidence="13">
    <location>
        <begin position="1"/>
        <end position="18"/>
    </location>
</feature>